<keyword evidence="3" id="KW-0804">Transcription</keyword>
<gene>
    <name evidence="5" type="ORF">B9W14_02825</name>
</gene>
<dbReference type="CDD" id="cd00090">
    <property type="entry name" value="HTH_ARSR"/>
    <property type="match status" value="1"/>
</dbReference>
<sequence>MFDIFITPCYNKYNTITSKKEVITFYIVSILEESFVSNQCESSNENCIGQLEKSIAVIGSKWTLLILRELSSGTKRFAQLQKSLKGISPKTLSLRLKELEKNKIVIKKIYPEVPPRVEYSFASRGESLKKILHDLYEWGAEPPDGEK</sequence>
<dbReference type="SUPFAM" id="SSF46785">
    <property type="entry name" value="Winged helix' DNA-binding domain"/>
    <property type="match status" value="1"/>
</dbReference>
<keyword evidence="2" id="KW-0238">DNA-binding</keyword>
<feature type="domain" description="HTH hxlR-type" evidence="4">
    <location>
        <begin position="47"/>
        <end position="147"/>
    </location>
</feature>
<evidence type="ECO:0000313" key="5">
    <source>
        <dbReference type="EMBL" id="AWI03466.1"/>
    </source>
</evidence>
<dbReference type="GO" id="GO:0003677">
    <property type="term" value="F:DNA binding"/>
    <property type="evidence" value="ECO:0007669"/>
    <property type="project" value="UniProtKB-KW"/>
</dbReference>
<dbReference type="InterPro" id="IPR036390">
    <property type="entry name" value="WH_DNA-bd_sf"/>
</dbReference>
<dbReference type="AlphaFoldDB" id="A0A2U8DL95"/>
<accession>A0A2U8DL95</accession>
<keyword evidence="1" id="KW-0805">Transcription regulation</keyword>
<dbReference type="PANTHER" id="PTHR33204">
    <property type="entry name" value="TRANSCRIPTIONAL REGULATOR, MARR FAMILY"/>
    <property type="match status" value="1"/>
</dbReference>
<dbReference type="Gene3D" id="1.10.10.10">
    <property type="entry name" value="Winged helix-like DNA-binding domain superfamily/Winged helix DNA-binding domain"/>
    <property type="match status" value="1"/>
</dbReference>
<evidence type="ECO:0000256" key="2">
    <source>
        <dbReference type="ARBA" id="ARBA00023125"/>
    </source>
</evidence>
<dbReference type="PANTHER" id="PTHR33204:SF18">
    <property type="entry name" value="TRANSCRIPTIONAL REGULATORY PROTEIN"/>
    <property type="match status" value="1"/>
</dbReference>
<dbReference type="OrthoDB" id="9791143at2"/>
<dbReference type="InterPro" id="IPR002577">
    <property type="entry name" value="HTH_HxlR"/>
</dbReference>
<dbReference type="Proteomes" id="UP000244910">
    <property type="component" value="Chromosome"/>
</dbReference>
<dbReference type="InterPro" id="IPR011991">
    <property type="entry name" value="ArsR-like_HTH"/>
</dbReference>
<proteinExistence type="predicted"/>
<dbReference type="KEGG" id="cdrk:B9W14_02825"/>
<keyword evidence="6" id="KW-1185">Reference proteome</keyword>
<evidence type="ECO:0000256" key="1">
    <source>
        <dbReference type="ARBA" id="ARBA00023015"/>
    </source>
</evidence>
<organism evidence="5 6">
    <name type="scientific">Clostridium drakei</name>
    <dbReference type="NCBI Taxonomy" id="332101"/>
    <lineage>
        <taxon>Bacteria</taxon>
        <taxon>Bacillati</taxon>
        <taxon>Bacillota</taxon>
        <taxon>Clostridia</taxon>
        <taxon>Eubacteriales</taxon>
        <taxon>Clostridiaceae</taxon>
        <taxon>Clostridium</taxon>
    </lineage>
</organism>
<dbReference type="InterPro" id="IPR036388">
    <property type="entry name" value="WH-like_DNA-bd_sf"/>
</dbReference>
<evidence type="ECO:0000259" key="4">
    <source>
        <dbReference type="PROSITE" id="PS51118"/>
    </source>
</evidence>
<name>A0A2U8DL95_9CLOT</name>
<dbReference type="Pfam" id="PF01638">
    <property type="entry name" value="HxlR"/>
    <property type="match status" value="1"/>
</dbReference>
<reference evidence="6" key="1">
    <citation type="submission" date="2017-04" db="EMBL/GenBank/DDBJ databases">
        <authorList>
            <person name="Song Y."/>
            <person name="Cho B.-K."/>
        </authorList>
    </citation>
    <scope>NUCLEOTIDE SEQUENCE [LARGE SCALE GENOMIC DNA]</scope>
    <source>
        <strain evidence="6">SL1</strain>
    </source>
</reference>
<dbReference type="EMBL" id="CP020953">
    <property type="protein sequence ID" value="AWI03466.1"/>
    <property type="molecule type" value="Genomic_DNA"/>
</dbReference>
<protein>
    <submittedName>
        <fullName evidence="5">Transcriptional regulator</fullName>
    </submittedName>
</protein>
<dbReference type="PROSITE" id="PS51118">
    <property type="entry name" value="HTH_HXLR"/>
    <property type="match status" value="1"/>
</dbReference>
<evidence type="ECO:0000313" key="6">
    <source>
        <dbReference type="Proteomes" id="UP000244910"/>
    </source>
</evidence>
<evidence type="ECO:0000256" key="3">
    <source>
        <dbReference type="ARBA" id="ARBA00023163"/>
    </source>
</evidence>